<dbReference type="CDD" id="cd16448">
    <property type="entry name" value="RING-H2"/>
    <property type="match status" value="1"/>
</dbReference>
<dbReference type="GO" id="GO:0008270">
    <property type="term" value="F:zinc ion binding"/>
    <property type="evidence" value="ECO:0007669"/>
    <property type="project" value="UniProtKB-KW"/>
</dbReference>
<keyword evidence="7 9" id="KW-0472">Membrane</keyword>
<dbReference type="EMBL" id="GL870884">
    <property type="protein sequence ID" value="EIJ87205.1"/>
    <property type="molecule type" value="Genomic_DNA"/>
</dbReference>
<comment type="subcellular location">
    <subcellularLocation>
        <location evidence="1">Membrane</location>
    </subcellularLocation>
</comment>
<dbReference type="SUPFAM" id="SSF57850">
    <property type="entry name" value="RING/U-box"/>
    <property type="match status" value="1"/>
</dbReference>
<dbReference type="PROSITE" id="PS50089">
    <property type="entry name" value="ZF_RING_2"/>
    <property type="match status" value="1"/>
</dbReference>
<feature type="domain" description="RING-type" evidence="11">
    <location>
        <begin position="298"/>
        <end position="340"/>
    </location>
</feature>
<evidence type="ECO:0000313" key="13">
    <source>
        <dbReference type="Proteomes" id="UP000002872"/>
    </source>
</evidence>
<keyword evidence="2 9" id="KW-0812">Transmembrane</keyword>
<evidence type="ECO:0000259" key="11">
    <source>
        <dbReference type="PROSITE" id="PS50089"/>
    </source>
</evidence>
<evidence type="ECO:0000256" key="6">
    <source>
        <dbReference type="ARBA" id="ARBA00022989"/>
    </source>
</evidence>
<evidence type="ECO:0000256" key="3">
    <source>
        <dbReference type="ARBA" id="ARBA00022723"/>
    </source>
</evidence>
<dbReference type="SMART" id="SM00184">
    <property type="entry name" value="RING"/>
    <property type="match status" value="1"/>
</dbReference>
<keyword evidence="5" id="KW-0862">Zinc</keyword>
<evidence type="ECO:0000313" key="12">
    <source>
        <dbReference type="EMBL" id="EIJ87205.1"/>
    </source>
</evidence>
<feature type="transmembrane region" description="Helical" evidence="9">
    <location>
        <begin position="235"/>
        <end position="258"/>
    </location>
</feature>
<evidence type="ECO:0000256" key="9">
    <source>
        <dbReference type="SAM" id="Phobius"/>
    </source>
</evidence>
<dbReference type="InParanoid" id="I3EDA8"/>
<dbReference type="HOGENOM" id="CLU_792481_0_0_1"/>
<evidence type="ECO:0000256" key="4">
    <source>
        <dbReference type="ARBA" id="ARBA00022771"/>
    </source>
</evidence>
<evidence type="ECO:0000256" key="1">
    <source>
        <dbReference type="ARBA" id="ARBA00004370"/>
    </source>
</evidence>
<feature type="signal peptide" evidence="10">
    <location>
        <begin position="1"/>
        <end position="19"/>
    </location>
</feature>
<reference evidence="12" key="1">
    <citation type="submission" date="2011-01" db="EMBL/GenBank/DDBJ databases">
        <title>The Genome Sequence of Nematocida parisii strain ERTm3.</title>
        <authorList>
            <consortium name="The Broad Institute Genome Sequencing Platform"/>
            <consortium name="The Broad Institute Genome Sequencing Center for Infectious Disease"/>
            <person name="Cuomo C."/>
            <person name="Troemel E."/>
            <person name="Young S.K."/>
            <person name="Zeng Q."/>
            <person name="Gargeya S."/>
            <person name="Fitzgerald M."/>
            <person name="Haas B."/>
            <person name="Abouelleil A."/>
            <person name="Alvarado L."/>
            <person name="Arachchi H.M."/>
            <person name="Berlin A."/>
            <person name="Chapman S.B."/>
            <person name="Gearin G."/>
            <person name="Goldberg J."/>
            <person name="Griggs A."/>
            <person name="Gujja S."/>
            <person name="Hansen M."/>
            <person name="Heiman D."/>
            <person name="Howarth C."/>
            <person name="Larimer J."/>
            <person name="Lui A."/>
            <person name="MacDonald P.J.P."/>
            <person name="McCowen C."/>
            <person name="Montmayeur A."/>
            <person name="Murphy C."/>
            <person name="Neiman D."/>
            <person name="Pearson M."/>
            <person name="Priest M."/>
            <person name="Roberts A."/>
            <person name="Saif S."/>
            <person name="Shea T."/>
            <person name="Sisk P."/>
            <person name="Stolte C."/>
            <person name="Sykes S."/>
            <person name="Wortman J."/>
            <person name="Nusbaum C."/>
            <person name="Birren B."/>
        </authorList>
    </citation>
    <scope>NUCLEOTIDE SEQUENCE</scope>
    <source>
        <strain evidence="12">ERTm3</strain>
    </source>
</reference>
<dbReference type="InterPro" id="IPR013083">
    <property type="entry name" value="Znf_RING/FYVE/PHD"/>
</dbReference>
<dbReference type="PANTHER" id="PTHR46539:SF1">
    <property type="entry name" value="E3 UBIQUITIN-PROTEIN LIGASE ATL42"/>
    <property type="match status" value="1"/>
</dbReference>
<keyword evidence="3" id="KW-0479">Metal-binding</keyword>
<name>I3EDA8_NEMP3</name>
<sequence length="356" mass="40192">MYFLLRAGVLFFQILTAKAVSIEGLVGEKIMVAVQMERMVKDGKMLITRKEYSAYCNTNTLCFINKTSTKKAISISSNSIEYMLTCLFEEKTQIKPPLILHEDSSEQENGINLINIAKKDSKYNRELKNFMIDLKNNSLLLTSYDSTIKDAISFLEAIKYNGFLVVVCTTTSQINCLLSMCNSLIKGPRVIGLQASEDLLYFKTISNPIISHIMGQFAPTIYIEISPKPGFQDTIAPFAALVLISIMTVAIGGLYLFISRHIVRRPAPKTVASQDLQMIPTMLYISIPPSDPPAPQDCVICFEQFLPASNCRLLPCNHIYHVECIDTWLKQYSNRCPYCQSLVKNGDYMHPDYRIQ</sequence>
<dbReference type="Pfam" id="PF13639">
    <property type="entry name" value="zf-RING_2"/>
    <property type="match status" value="1"/>
</dbReference>
<dbReference type="OrthoDB" id="2193062at2759"/>
<keyword evidence="13" id="KW-1185">Reference proteome</keyword>
<dbReference type="VEuPathDB" id="MicrosporidiaDB:NEQG_02540"/>
<evidence type="ECO:0000256" key="2">
    <source>
        <dbReference type="ARBA" id="ARBA00022692"/>
    </source>
</evidence>
<feature type="chain" id="PRO_5003670498" description="RING-type domain-containing protein" evidence="10">
    <location>
        <begin position="20"/>
        <end position="356"/>
    </location>
</feature>
<dbReference type="PANTHER" id="PTHR46539">
    <property type="entry name" value="E3 UBIQUITIN-PROTEIN LIGASE ATL42"/>
    <property type="match status" value="1"/>
</dbReference>
<proteinExistence type="predicted"/>
<protein>
    <recommendedName>
        <fullName evidence="11">RING-type domain-containing protein</fullName>
    </recommendedName>
</protein>
<evidence type="ECO:0000256" key="7">
    <source>
        <dbReference type="ARBA" id="ARBA00023136"/>
    </source>
</evidence>
<gene>
    <name evidence="12" type="ORF">NEQG_02540</name>
</gene>
<keyword evidence="4 8" id="KW-0863">Zinc-finger</keyword>
<dbReference type="AlphaFoldDB" id="I3EDA8"/>
<organism evidence="12 13">
    <name type="scientific">Nematocida parisii (strain ERTm3)</name>
    <name type="common">Nematode killer fungus</name>
    <dbReference type="NCBI Taxonomy" id="935791"/>
    <lineage>
        <taxon>Eukaryota</taxon>
        <taxon>Fungi</taxon>
        <taxon>Fungi incertae sedis</taxon>
        <taxon>Microsporidia</taxon>
        <taxon>Nematocida</taxon>
    </lineage>
</organism>
<keyword evidence="10" id="KW-0732">Signal</keyword>
<keyword evidence="6 9" id="KW-1133">Transmembrane helix</keyword>
<dbReference type="OMA" id="NRCPYCQ"/>
<dbReference type="Gene3D" id="3.30.40.10">
    <property type="entry name" value="Zinc/RING finger domain, C3HC4 (zinc finger)"/>
    <property type="match status" value="1"/>
</dbReference>
<accession>I3EDA8</accession>
<dbReference type="GO" id="GO:0016020">
    <property type="term" value="C:membrane"/>
    <property type="evidence" value="ECO:0007669"/>
    <property type="project" value="UniProtKB-SubCell"/>
</dbReference>
<dbReference type="STRING" id="935791.I3EDA8"/>
<dbReference type="Proteomes" id="UP000002872">
    <property type="component" value="Unassembled WGS sequence"/>
</dbReference>
<evidence type="ECO:0000256" key="10">
    <source>
        <dbReference type="SAM" id="SignalP"/>
    </source>
</evidence>
<evidence type="ECO:0000256" key="8">
    <source>
        <dbReference type="PROSITE-ProRule" id="PRU00175"/>
    </source>
</evidence>
<dbReference type="InterPro" id="IPR001841">
    <property type="entry name" value="Znf_RING"/>
</dbReference>
<evidence type="ECO:0000256" key="5">
    <source>
        <dbReference type="ARBA" id="ARBA00022833"/>
    </source>
</evidence>